<dbReference type="PANTHER" id="PTHR13367">
    <property type="entry name" value="UBIQUITIN THIOESTERASE"/>
    <property type="match status" value="1"/>
</dbReference>
<dbReference type="SUPFAM" id="SSF52540">
    <property type="entry name" value="P-loop containing nucleoside triphosphate hydrolases"/>
    <property type="match status" value="1"/>
</dbReference>
<dbReference type="InterPro" id="IPR022105">
    <property type="entry name" value="DUF3645"/>
</dbReference>
<accession>A0A9N8DM77</accession>
<keyword evidence="5" id="KW-0378">Hydrolase</keyword>
<keyword evidence="7" id="KW-0175">Coiled coil</keyword>
<keyword evidence="6" id="KW-0788">Thiol protease</keyword>
<gene>
    <name evidence="10" type="ORF">SEMRO_203_G085640.1</name>
</gene>
<evidence type="ECO:0000256" key="5">
    <source>
        <dbReference type="ARBA" id="ARBA00022801"/>
    </source>
</evidence>
<feature type="domain" description="DUF3638" evidence="8">
    <location>
        <begin position="1676"/>
        <end position="1882"/>
    </location>
</feature>
<evidence type="ECO:0000259" key="9">
    <source>
        <dbReference type="Pfam" id="PF12359"/>
    </source>
</evidence>
<dbReference type="EMBL" id="CAICTM010000202">
    <property type="protein sequence ID" value="CAB9504630.1"/>
    <property type="molecule type" value="Genomic_DNA"/>
</dbReference>
<dbReference type="GO" id="GO:0004843">
    <property type="term" value="F:cysteine-type deubiquitinase activity"/>
    <property type="evidence" value="ECO:0007669"/>
    <property type="project" value="UniProtKB-EC"/>
</dbReference>
<protein>
    <recommendedName>
        <fullName evidence="2">ubiquitinyl hydrolase 1</fullName>
        <ecNumber evidence="2">3.4.19.12</ecNumber>
    </recommendedName>
</protein>
<keyword evidence="4" id="KW-0833">Ubl conjugation pathway</keyword>
<comment type="catalytic activity">
    <reaction evidence="1">
        <text>Thiol-dependent hydrolysis of ester, thioester, amide, peptide and isopeptide bonds formed by the C-terminal Gly of ubiquitin (a 76-residue protein attached to proteins as an intracellular targeting signal).</text>
        <dbReference type="EC" id="3.4.19.12"/>
    </reaction>
</comment>
<evidence type="ECO:0000256" key="6">
    <source>
        <dbReference type="ARBA" id="ARBA00022807"/>
    </source>
</evidence>
<comment type="caution">
    <text evidence="10">The sequence shown here is derived from an EMBL/GenBank/DDBJ whole genome shotgun (WGS) entry which is preliminary data.</text>
</comment>
<feature type="domain" description="DUF3645" evidence="9">
    <location>
        <begin position="2009"/>
        <end position="2041"/>
    </location>
</feature>
<feature type="coiled-coil region" evidence="7">
    <location>
        <begin position="545"/>
        <end position="572"/>
    </location>
</feature>
<dbReference type="InterPro" id="IPR027417">
    <property type="entry name" value="P-loop_NTPase"/>
</dbReference>
<reference evidence="10" key="1">
    <citation type="submission" date="2020-06" db="EMBL/GenBank/DDBJ databases">
        <authorList>
            <consortium name="Plant Systems Biology data submission"/>
        </authorList>
    </citation>
    <scope>NUCLEOTIDE SEQUENCE</scope>
    <source>
        <strain evidence="10">D6</strain>
    </source>
</reference>
<evidence type="ECO:0000259" key="8">
    <source>
        <dbReference type="Pfam" id="PF12340"/>
    </source>
</evidence>
<dbReference type="OrthoDB" id="4866634at2759"/>
<dbReference type="GO" id="GO:0006508">
    <property type="term" value="P:proteolysis"/>
    <property type="evidence" value="ECO:0007669"/>
    <property type="project" value="UniProtKB-KW"/>
</dbReference>
<evidence type="ECO:0000256" key="3">
    <source>
        <dbReference type="ARBA" id="ARBA00022670"/>
    </source>
</evidence>
<proteinExistence type="predicted"/>
<dbReference type="Gene3D" id="3.40.50.300">
    <property type="entry name" value="P-loop containing nucleotide triphosphate hydrolases"/>
    <property type="match status" value="1"/>
</dbReference>
<sequence>MMEDLIFYFVDSPAPRCQERHECKKFFEDASKALTQHAEITVDQAREDLTVLAQRIVGLKDRCYRIEWYAKFGCAILFNRVDVSTLVINVIGLDGWTNKVHAWMDGRQVTAVPDVANPSIKPLGEISPDRVEELFETFAEVMTQRAKENKKLHHTSDFLWARFVESLAKMKLVPDRYEHAEEMDLQGGSSDLGRHTGCLERNISFPLVASVYCALLESDGDKKHRAFHKMLCVYYLENLRIVCSKITDFDRRKIDRGVVIIREIKKVLASLDDKPFCEHVVEQTELYFQRLSTLRPERDSSVCDLPRIFEIPNDCGALDPSLFPEVSARNTETGDHASRMAAARNVAKRNLGFSNLLAYDPQENAKAQDVWVALGRIQKCFWNWAGILVTVDVDTKAIVRLLMDLQQQHEHATASVLEICKSCGAHILSVELKSCRMLVTSIAYCWAHRLAVERFPLFKSCKPVLDPKDLARLVLPDYEADQAMQHVRRFLLQNGEGRVKSPFRNATHTLDLALEVGRVSDYLKRRQKEEQAKASERIDDRYSRIQATQRKLETLDNELRVAKSRYDDAHRREQESRRRDYQYHHGTKVFNAAYYEREHARVNAWNQVLELERQIKNEEWIPEDTFLPLPRTESLALTDLFFLFMPKEFMFVFSLAHAVESELWKRVPAAPKPSHDLLVWFKRYSSGASGLVDLKIITLGTHEECVQSPPVKNIRGYGRETGVFFPDSYDIAQFWVGSDPFSSRREEGESEHLFTSGPTDLSDQHLKRYMVVLEEDRRSRGNLGIANKSEAPDWLSPEFWLMFTSLRAFPRSQFRQLLRSLIDNLLPFGHPCVHVLVKQALYQVGDKWKRDLESDMHVLERFAEQLNDKADQFQAPPNDVGELLLFGTIASFLGGYDGRHCLETSRKYTKVARGLAKMVEGEIQEDGTGNPDLYAKQARLYACALLSGSTMDTEPQSLIDLLELNVIFNYKKQFCEDRLECGLKSAVQRRMGERIAAIAATGELNPEILTGCLRLIGINAPDLTWTKVSYAEATDTACFEAEADHLYSINLLNGTVLVNGVPPRFLPLSIMEHELYVRTFQERTFECIDDESGDGCFKTTGAAGDAFCYSFKLRKGSLEITETRASTDGEDSERDMLQLLPRKVMEKLPTLLVEPFSHWYSPFHDAIFFRGVRYEDREISYVMTRDALHRIPPSKVSGSPEAAMALLEHCHRLVFSPLPTLRILSRIEKCDHILAWVDTNASEVTYSLPRLGLKFVQRSEVVFSTNYEGYSLKEGQVLNDTLLGVTSYLVLVDKLDKEKVLVPFGTVTEGGDVSIPEAWHVKSGCHTFDIHGRLGHLQACSILARLQLACMYAASSYLCVEAGPMRTGMDMAVELVRYCWTDEVLTEAVQKKLEEVCSWSNLCCTLQLMCHWVWKSSRRLSFLNVGSRIQSEPEELALVLDPLAAREYTQDDSFAPKLLPEEELYLLGTCRERIKLRCQEPKQDDRFDEHGSTRTSAFVKRVEAVLEGKCTLTRPSGNSERPFPLDLPREEKDGLEGRLDRESWKAFCSLEDSQGLVGSETVQVCEKLLMETKHKREGTEQEILETMNRHDSCLDRMAIMSGAIRRACRRDLLSLALDSSALQSINPSVSEENTKSLRVRIHDWMLLCVLEDKLRRVQQVATCNPNEVLEEARCKRNWDSRQHIEWLVFEVEQELQIRPFQYSIVKQLLENNHTMIQLNMGQGKTSVLVPMLLLELVNTSQDVIRVNMLSSIIHVAKEKYKAMLQSSVQYLKIRTLPFTRSAPLDKHHQEIISQELTRCGKEKCCVLVTPQDRNSLLMKQFDEDGMHVHGLKSNRFVDIIDESDVILHHSFQQTYAVGCQVNLPDGASRWNVIEALLLILSESPCPEIKDAREDRSAVHKAVSEVGTFPKLRLLPGFDCHMEDVRKALCRELISNPPYELQWMAQLSSEKVDLLVAIMSDREMNAWNIIESDELFLDNRGHILAARGCIAGGLLFHCLKARHRVKYGVDQCRRKMAVPFIASDTPSARSEFSQPDVAIIYTYLSYYHDGLSINQLKEALVQLQALGPMVQAKRFSSWIDVVRRSIAVSDAHVEKVKKFDSIEKVDPGNRFQLELMHPYLFRSMKVISFWLDTVVFPRETKVFPQSRFSSAWNLVDEGSQMGFSGTDDNQYLLPFFVEQAVQEEPELLATNGLMIDRILTCTNGVELLPQDENGRLWQAILQKCLEVEARALIDVSGLMAGIENRAVAEALAELLEEQSEFRGVLYYDVPSRAWNVVEFDSTTRNIMPLQVSSLCEAECFAYFDQSRCRGADLKLRSDARAVVTLEPNLTKARFLQGCARMRKLRPGEQSLILVGTEETLNVSATVKGILELTIRNTVKENKKGILELYERGMKYKKFPDAMDVDVALEVLYGGPMKSYSSMSDFLDATVECETDKFVSELVDFCKSNGEGLIVQGSQLTDECERELEDEKGKEKEEEVELPSVEPYEERDWRFDKAFSSGILGPGVFKISSAVSVPGVLWSGEVLCTENWKNTIKTAGQGSDFYLRPVNSFLSLPTGKIVLISDYEAERLLPYWYKAKNSSRIRLQHLALFSAGIWLGGDQVELPASVRTSVKFFRGYVSFEEDEKRALESLFVRRNPRESIQKLLELRYREQFMDRSDLDTFVRRRGG</sequence>
<dbReference type="Pfam" id="PF12340">
    <property type="entry name" value="DUF3638"/>
    <property type="match status" value="1"/>
</dbReference>
<evidence type="ECO:0000313" key="10">
    <source>
        <dbReference type="EMBL" id="CAB9504630.1"/>
    </source>
</evidence>
<dbReference type="InterPro" id="IPR022099">
    <property type="entry name" value="DUF3638"/>
</dbReference>
<evidence type="ECO:0000256" key="7">
    <source>
        <dbReference type="SAM" id="Coils"/>
    </source>
</evidence>
<dbReference type="PANTHER" id="PTHR13367:SF33">
    <property type="entry name" value="P-LOOP CONTAINING NUCLEOSIDE TRIPHOSPHATE HYDROLASE PROTEIN"/>
    <property type="match status" value="1"/>
</dbReference>
<evidence type="ECO:0000256" key="4">
    <source>
        <dbReference type="ARBA" id="ARBA00022786"/>
    </source>
</evidence>
<dbReference type="Pfam" id="PF12359">
    <property type="entry name" value="DUF3645"/>
    <property type="match status" value="1"/>
</dbReference>
<keyword evidence="3" id="KW-0645">Protease</keyword>
<dbReference type="InterPro" id="IPR051346">
    <property type="entry name" value="OTU_Deubiquitinase"/>
</dbReference>
<evidence type="ECO:0000256" key="2">
    <source>
        <dbReference type="ARBA" id="ARBA00012759"/>
    </source>
</evidence>
<dbReference type="EC" id="3.4.19.12" evidence="2"/>
<evidence type="ECO:0000313" key="11">
    <source>
        <dbReference type="Proteomes" id="UP001153069"/>
    </source>
</evidence>
<organism evidence="10 11">
    <name type="scientific">Seminavis robusta</name>
    <dbReference type="NCBI Taxonomy" id="568900"/>
    <lineage>
        <taxon>Eukaryota</taxon>
        <taxon>Sar</taxon>
        <taxon>Stramenopiles</taxon>
        <taxon>Ochrophyta</taxon>
        <taxon>Bacillariophyta</taxon>
        <taxon>Bacillariophyceae</taxon>
        <taxon>Bacillariophycidae</taxon>
        <taxon>Naviculales</taxon>
        <taxon>Naviculaceae</taxon>
        <taxon>Seminavis</taxon>
    </lineage>
</organism>
<dbReference type="GO" id="GO:0005524">
    <property type="term" value="F:ATP binding"/>
    <property type="evidence" value="ECO:0007669"/>
    <property type="project" value="InterPro"/>
</dbReference>
<dbReference type="GO" id="GO:0003676">
    <property type="term" value="F:nucleic acid binding"/>
    <property type="evidence" value="ECO:0007669"/>
    <property type="project" value="InterPro"/>
</dbReference>
<evidence type="ECO:0000256" key="1">
    <source>
        <dbReference type="ARBA" id="ARBA00000707"/>
    </source>
</evidence>
<keyword evidence="11" id="KW-1185">Reference proteome</keyword>
<name>A0A9N8DM77_9STRA</name>
<dbReference type="Proteomes" id="UP001153069">
    <property type="component" value="Unassembled WGS sequence"/>
</dbReference>